<feature type="region of interest" description="Disordered" evidence="1">
    <location>
        <begin position="891"/>
        <end position="910"/>
    </location>
</feature>
<feature type="region of interest" description="Disordered" evidence="1">
    <location>
        <begin position="1699"/>
        <end position="1749"/>
    </location>
</feature>
<feature type="compositionally biased region" description="Polar residues" evidence="1">
    <location>
        <begin position="457"/>
        <end position="466"/>
    </location>
</feature>
<feature type="compositionally biased region" description="Basic residues" evidence="1">
    <location>
        <begin position="497"/>
        <end position="506"/>
    </location>
</feature>
<keyword evidence="2" id="KW-0472">Membrane</keyword>
<evidence type="ECO:0000256" key="1">
    <source>
        <dbReference type="SAM" id="MobiDB-lite"/>
    </source>
</evidence>
<evidence type="ECO:0000313" key="4">
    <source>
        <dbReference type="Proteomes" id="UP001283361"/>
    </source>
</evidence>
<feature type="region of interest" description="Disordered" evidence="1">
    <location>
        <begin position="1199"/>
        <end position="1240"/>
    </location>
</feature>
<feature type="region of interest" description="Disordered" evidence="1">
    <location>
        <begin position="926"/>
        <end position="965"/>
    </location>
</feature>
<feature type="compositionally biased region" description="Basic and acidic residues" evidence="1">
    <location>
        <begin position="390"/>
        <end position="401"/>
    </location>
</feature>
<keyword evidence="2" id="KW-1133">Transmembrane helix</keyword>
<protein>
    <submittedName>
        <fullName evidence="3">Uncharacterized protein</fullName>
    </submittedName>
</protein>
<feature type="compositionally biased region" description="Basic and acidic residues" evidence="1">
    <location>
        <begin position="1207"/>
        <end position="1224"/>
    </location>
</feature>
<organism evidence="3 4">
    <name type="scientific">Elysia crispata</name>
    <name type="common">lettuce slug</name>
    <dbReference type="NCBI Taxonomy" id="231223"/>
    <lineage>
        <taxon>Eukaryota</taxon>
        <taxon>Metazoa</taxon>
        <taxon>Spiralia</taxon>
        <taxon>Lophotrochozoa</taxon>
        <taxon>Mollusca</taxon>
        <taxon>Gastropoda</taxon>
        <taxon>Heterobranchia</taxon>
        <taxon>Euthyneura</taxon>
        <taxon>Panpulmonata</taxon>
        <taxon>Sacoglossa</taxon>
        <taxon>Placobranchoidea</taxon>
        <taxon>Plakobranchidae</taxon>
        <taxon>Elysia</taxon>
    </lineage>
</organism>
<feature type="transmembrane region" description="Helical" evidence="2">
    <location>
        <begin position="12"/>
        <end position="33"/>
    </location>
</feature>
<feature type="region of interest" description="Disordered" evidence="1">
    <location>
        <begin position="993"/>
        <end position="1013"/>
    </location>
</feature>
<accession>A0AAE0YGH6</accession>
<feature type="compositionally biased region" description="Polar residues" evidence="1">
    <location>
        <begin position="1710"/>
        <end position="1720"/>
    </location>
</feature>
<feature type="region of interest" description="Disordered" evidence="1">
    <location>
        <begin position="263"/>
        <end position="507"/>
    </location>
</feature>
<evidence type="ECO:0000313" key="3">
    <source>
        <dbReference type="EMBL" id="KAK3744511.1"/>
    </source>
</evidence>
<sequence length="1816" mass="201809">MRLLHWAVDKWLMQGLLTSILTGVGFLVISFTVEYVKRIRKERQAKELEIFLQRLLCGEQVLEWSNGSVRARSKRECLLGCGRSMPRGHLLFEHYKRTGGFLGVGQGYYSRLNEVRRKLAENLQDKSMAAEISRASWCGGPGSMAGAGPSSTSVDDAVTSLEWDAGPSGAPQIHHKLSPNSCSLESEFAARQYSGSASNNMVTSHSAGIRLWSTQARDNLHLKANTELEADMYVRAMKEHPHMAHLLRKDALQAAQIVEKEGAKHKQLKEQRKLQQFKERVAKRSGSNNCKDKRISHKVKRSASTEEPEASKMTRNGPRDRGEAKEKDFDFQNEQEDNIHRATNKKEEAEKPKLRQQQRSKTEKFNIKTGNEKEELEAIRPFGADAVDTFQKEISKREKSSSNRSKKLTAGRRDGSSALQHTQSDICARRSSQHPHYKQPFNSTSLQSLPCRRTSESRQTSPSKSSIRSEKVAGCSKSHTTGISGRQRRSKSETPIHKSKLPKRSTCKNECNKADRLEADSDPVGGSCGRTRSASILLHRISHGFVVKQKAATRTAVQESCSPHEEKVKASYLVPKHPEAVGVDQRTPNSPFEETENKDVVSSSISGYIRSLVFGDPQTPQEEKETIGELFVSSPRNHMVMPNSPMTTIDEVSFGRTPASSSDDTCKNVKDIGNLTFTQDVLLTSQPCSPIAEEEREPGNGDDDYLHTESPIAAEPILCVPNGVKKSTAKSKKKAFSKQNVLQKPDASPDRKTYKAGKESEPLLKNKVLGIRSNLYESAPSGKRKAETSRDGRAHSQLALFPNTGSNKAPQHPRSPEVTTVHAASKLSISSKHKLLRKKRLVKNIELNKVSSSGTIDNSRPNQREISRNADGLKLHVCRSASDTQKQKIFKSQTTKKMRSKQNVHPSKKGEIELVPSIKLKKFIGDKSNKNSDLEKEEKKSKKKELKIMQSSKISGPENSKLDENDSSAKILHCVPGQLKEVKSNRSSSDFKVELVSQRKPGKDGSLTSRSSSYHPVNINAEEAARSSRSFKERQKCRKAAAKMLDNYEIEVKKEEVLGSVVSLVTYRPKNTLGFKQKGFRDTSFVMGDQCHSCANEMMRPDQEHQVFKSDGCSTKSAISATSASLLEGSEHKTSSGNVYPRPSVELDADSERELTHTSPRLHGGDDSTLKYVGLDHDNNSQPIMFSLRPSALDEVVKNLGSPVQHPKPEKSPRPWRRVEDEKSPSSPVLEEGLGTPPDSRAISVVAKPIECMAGEPMATKRGTALSSQTLADQQHSVTISLQNQEDEANLNTSHTNRQLRRALQESSPALWGGSSDSHRRKRGEEYLHCNGELLQELGLQNKPYEIGNIIQEFSDTKMQVISPPIPMYDNLELDFADGQRGQATSPELDPLGKYNEGRGVRHCSQVDASDGGSLSLASCSKESERKHEPVMQSEPNVFKVKRDLNREKDTKNEVVRKNVGCNSSGEEKEVCVTCPMVAHGCDSPGDEKEVCVTCPMVAHGRDSPIKSLVRKLEKGNCEKDKSHGKYITIRTSSKIKPTENKKNLASFHIPKRSSFIKGQKYCPNKSASMNSTRKLVSKQDLDFHGQAKTNTKSKVVSECGRNSPVLHQRLSTNRTNPKKLHEVDRTNMQSLRKSLVRKLTESTTSSGHRRAVKGQVSSDLDPNDPQTKDHQERAIGIGIGSFDHLQSFSCRQKCKNPNEMLDTNEKESVISQKNSSLAERQSPDGGIASVDASDNGRDGCRRHPSPGRSFVTVQSKTCENAMHVFGSNVTFELSSFQAACPKSCGFVEPEVKVSNYRLNGDHFRKYRQRKESDED</sequence>
<feature type="region of interest" description="Disordered" evidence="1">
    <location>
        <begin position="1640"/>
        <end position="1671"/>
    </location>
</feature>
<feature type="compositionally biased region" description="Basic and acidic residues" evidence="1">
    <location>
        <begin position="337"/>
        <end position="353"/>
    </location>
</feature>
<feature type="compositionally biased region" description="Basic and acidic residues" evidence="1">
    <location>
        <begin position="309"/>
        <end position="330"/>
    </location>
</feature>
<feature type="compositionally biased region" description="Polar residues" evidence="1">
    <location>
        <begin position="949"/>
        <end position="958"/>
    </location>
</feature>
<dbReference type="Proteomes" id="UP001283361">
    <property type="component" value="Unassembled WGS sequence"/>
</dbReference>
<keyword evidence="2" id="KW-0812">Transmembrane</keyword>
<feature type="region of interest" description="Disordered" evidence="1">
    <location>
        <begin position="730"/>
        <end position="761"/>
    </location>
</feature>
<feature type="compositionally biased region" description="Basic and acidic residues" evidence="1">
    <location>
        <begin position="747"/>
        <end position="761"/>
    </location>
</feature>
<feature type="region of interest" description="Disordered" evidence="1">
    <location>
        <begin position="1126"/>
        <end position="1170"/>
    </location>
</feature>
<keyword evidence="4" id="KW-1185">Reference proteome</keyword>
<feature type="compositionally biased region" description="Basic and acidic residues" evidence="1">
    <location>
        <begin position="263"/>
        <end position="282"/>
    </location>
</feature>
<dbReference type="EMBL" id="JAWDGP010006255">
    <property type="protein sequence ID" value="KAK3744511.1"/>
    <property type="molecule type" value="Genomic_DNA"/>
</dbReference>
<proteinExistence type="predicted"/>
<name>A0AAE0YGH6_9GAST</name>
<evidence type="ECO:0000256" key="2">
    <source>
        <dbReference type="SAM" id="Phobius"/>
    </source>
</evidence>
<gene>
    <name evidence="3" type="ORF">RRG08_056649</name>
</gene>
<feature type="compositionally biased region" description="Basic and acidic residues" evidence="1">
    <location>
        <begin position="926"/>
        <end position="940"/>
    </location>
</feature>
<feature type="compositionally biased region" description="Basic and acidic residues" evidence="1">
    <location>
        <begin position="360"/>
        <end position="378"/>
    </location>
</feature>
<reference evidence="3" key="1">
    <citation type="journal article" date="2023" name="G3 (Bethesda)">
        <title>A reference genome for the long-term kleptoplast-retaining sea slug Elysia crispata morphotype clarki.</title>
        <authorList>
            <person name="Eastman K.E."/>
            <person name="Pendleton A.L."/>
            <person name="Shaikh M.A."/>
            <person name="Suttiyut T."/>
            <person name="Ogas R."/>
            <person name="Tomko P."/>
            <person name="Gavelis G."/>
            <person name="Widhalm J.R."/>
            <person name="Wisecaver J.H."/>
        </authorList>
    </citation>
    <scope>NUCLEOTIDE SEQUENCE</scope>
    <source>
        <strain evidence="3">ECLA1</strain>
    </source>
</reference>
<comment type="caution">
    <text evidence="3">The sequence shown here is derived from an EMBL/GenBank/DDBJ whole genome shotgun (WGS) entry which is preliminary data.</text>
</comment>